<dbReference type="EMBL" id="RCZP01000008">
    <property type="protein sequence ID" value="TPG57473.1"/>
    <property type="molecule type" value="Genomic_DNA"/>
</dbReference>
<feature type="domain" description="CBS" evidence="4">
    <location>
        <begin position="15"/>
        <end position="73"/>
    </location>
</feature>
<name>A0A502G9T0_9PROT</name>
<evidence type="ECO:0000256" key="1">
    <source>
        <dbReference type="ARBA" id="ARBA00023122"/>
    </source>
</evidence>
<dbReference type="InterPro" id="IPR017080">
    <property type="entry name" value="UCP036990_CBS_BON"/>
</dbReference>
<dbReference type="Proteomes" id="UP000317078">
    <property type="component" value="Unassembled WGS sequence"/>
</dbReference>
<dbReference type="AlphaFoldDB" id="A0A502G9T0"/>
<accession>A0A502G9T0</accession>
<feature type="domain" description="CBS" evidence="4">
    <location>
        <begin position="102"/>
        <end position="158"/>
    </location>
</feature>
<dbReference type="PANTHER" id="PTHR43080:SF26">
    <property type="entry name" value="REGULATORY PROTEIN"/>
    <property type="match status" value="1"/>
</dbReference>
<dbReference type="Gene3D" id="3.10.580.10">
    <property type="entry name" value="CBS-domain"/>
    <property type="match status" value="1"/>
</dbReference>
<dbReference type="PANTHER" id="PTHR43080">
    <property type="entry name" value="CBS DOMAIN-CONTAINING PROTEIN CBSX3, MITOCHONDRIAL"/>
    <property type="match status" value="1"/>
</dbReference>
<evidence type="ECO:0000313" key="6">
    <source>
        <dbReference type="Proteomes" id="UP000317078"/>
    </source>
</evidence>
<dbReference type="CDD" id="cd04586">
    <property type="entry name" value="CBS_pair_BON_assoc"/>
    <property type="match status" value="1"/>
</dbReference>
<evidence type="ECO:0000259" key="3">
    <source>
        <dbReference type="PROSITE" id="PS50914"/>
    </source>
</evidence>
<dbReference type="InterPro" id="IPR000644">
    <property type="entry name" value="CBS_dom"/>
</dbReference>
<sequence>MSALVMESLTARDLMTREVVSIAPSMPVYAVAQLLSERGISAVPVISPAGALLGIVTELDLIRRLSGAEDGKSGWLRRLFGNRDRDAERYAQVNGMLAEDVMTRNVITVTEETSVEHVAHLMEERAIRRVPVLRDGQLVGLVSRSDLLKALLVPPAPLAAGTAEDQRLREAIGREIREQPWADTFYTYVSVRDGVVSLQGFARSAAVRRGLLAIAHRTEGVRGVLDEMRDGLPPTALY</sequence>
<evidence type="ECO:0000259" key="4">
    <source>
        <dbReference type="PROSITE" id="PS51371"/>
    </source>
</evidence>
<protein>
    <submittedName>
        <fullName evidence="5">CBS domain-containing protein</fullName>
    </submittedName>
</protein>
<dbReference type="SMART" id="SM00116">
    <property type="entry name" value="CBS"/>
    <property type="match status" value="2"/>
</dbReference>
<dbReference type="InterPro" id="IPR051257">
    <property type="entry name" value="Diverse_CBS-Domain"/>
</dbReference>
<reference evidence="5 6" key="1">
    <citation type="journal article" date="2019" name="Environ. Microbiol.">
        <title>Species interactions and distinct microbial communities in high Arctic permafrost affected cryosols are associated with the CH4 and CO2 gas fluxes.</title>
        <authorList>
            <person name="Altshuler I."/>
            <person name="Hamel J."/>
            <person name="Turney S."/>
            <person name="Magnuson E."/>
            <person name="Levesque R."/>
            <person name="Greer C."/>
            <person name="Whyte L.G."/>
        </authorList>
    </citation>
    <scope>NUCLEOTIDE SEQUENCE [LARGE SCALE GENOMIC DNA]</scope>
    <source>
        <strain evidence="5 6">S9.3B</strain>
    </source>
</reference>
<evidence type="ECO:0000256" key="2">
    <source>
        <dbReference type="PROSITE-ProRule" id="PRU00703"/>
    </source>
</evidence>
<dbReference type="PROSITE" id="PS51371">
    <property type="entry name" value="CBS"/>
    <property type="match status" value="2"/>
</dbReference>
<comment type="caution">
    <text evidence="5">The sequence shown here is derived from an EMBL/GenBank/DDBJ whole genome shotgun (WGS) entry which is preliminary data.</text>
</comment>
<dbReference type="PIRSF" id="PIRSF036990">
    <property type="entry name" value="UCP036990_CBS_BON"/>
    <property type="match status" value="1"/>
</dbReference>
<dbReference type="OrthoDB" id="9783590at2"/>
<gene>
    <name evidence="5" type="ORF">EAH89_11145</name>
</gene>
<keyword evidence="1 2" id="KW-0129">CBS domain</keyword>
<dbReference type="InterPro" id="IPR046342">
    <property type="entry name" value="CBS_dom_sf"/>
</dbReference>
<proteinExistence type="predicted"/>
<dbReference type="Pfam" id="PF04972">
    <property type="entry name" value="BON"/>
    <property type="match status" value="1"/>
</dbReference>
<dbReference type="RefSeq" id="WP_140882956.1">
    <property type="nucleotide sequence ID" value="NZ_RCZP01000008.1"/>
</dbReference>
<dbReference type="InterPro" id="IPR007055">
    <property type="entry name" value="BON_dom"/>
</dbReference>
<dbReference type="SUPFAM" id="SSF54631">
    <property type="entry name" value="CBS-domain pair"/>
    <property type="match status" value="1"/>
</dbReference>
<keyword evidence="6" id="KW-1185">Reference proteome</keyword>
<dbReference type="Pfam" id="PF00571">
    <property type="entry name" value="CBS"/>
    <property type="match status" value="2"/>
</dbReference>
<organism evidence="5 6">
    <name type="scientific">Muricoccus nepalensis</name>
    <dbReference type="NCBI Taxonomy" id="1854500"/>
    <lineage>
        <taxon>Bacteria</taxon>
        <taxon>Pseudomonadati</taxon>
        <taxon>Pseudomonadota</taxon>
        <taxon>Alphaproteobacteria</taxon>
        <taxon>Acetobacterales</taxon>
        <taxon>Roseomonadaceae</taxon>
        <taxon>Muricoccus</taxon>
    </lineage>
</organism>
<feature type="domain" description="BON" evidence="3">
    <location>
        <begin position="164"/>
        <end position="232"/>
    </location>
</feature>
<evidence type="ECO:0000313" key="5">
    <source>
        <dbReference type="EMBL" id="TPG57473.1"/>
    </source>
</evidence>
<dbReference type="PROSITE" id="PS50914">
    <property type="entry name" value="BON"/>
    <property type="match status" value="1"/>
</dbReference>